<organism evidence="1 2">
    <name type="scientific">Prosthecochloris aestuarii (strain DSM 271 / SK 413)</name>
    <dbReference type="NCBI Taxonomy" id="290512"/>
    <lineage>
        <taxon>Bacteria</taxon>
        <taxon>Pseudomonadati</taxon>
        <taxon>Chlorobiota</taxon>
        <taxon>Chlorobiia</taxon>
        <taxon>Chlorobiales</taxon>
        <taxon>Chlorobiaceae</taxon>
        <taxon>Prosthecochloris</taxon>
    </lineage>
</organism>
<reference evidence="1" key="1">
    <citation type="submission" date="2008-06" db="EMBL/GenBank/DDBJ databases">
        <title>Complete sequence of chromosome of Prosthecochloris aestuarii DSM 271.</title>
        <authorList>
            <consortium name="US DOE Joint Genome Institute"/>
            <person name="Lucas S."/>
            <person name="Copeland A."/>
            <person name="Lapidus A."/>
            <person name="Glavina del Rio T."/>
            <person name="Dalin E."/>
            <person name="Tice H."/>
            <person name="Bruce D."/>
            <person name="Goodwin L."/>
            <person name="Pitluck S."/>
            <person name="Schmutz J."/>
            <person name="Larimer F."/>
            <person name="Land M."/>
            <person name="Hauser L."/>
            <person name="Kyrpides N."/>
            <person name="Anderson I."/>
            <person name="Liu Z."/>
            <person name="Li T."/>
            <person name="Zhao F."/>
            <person name="Overmann J."/>
            <person name="Bryant D.A."/>
            <person name="Richardson P."/>
        </authorList>
    </citation>
    <scope>NUCLEOTIDE SEQUENCE [LARGE SCALE GENOMIC DNA]</scope>
    <source>
        <strain evidence="1">DSM 271</strain>
    </source>
</reference>
<evidence type="ECO:0000313" key="2">
    <source>
        <dbReference type="Proteomes" id="UP000002725"/>
    </source>
</evidence>
<sequence length="56" mass="6586">MKKLCKINRKEIRQSMPFVLSVVAKPRYICEQCARVSSDKSLLCKPVKIKDYKQKK</sequence>
<name>B4S441_PROA2</name>
<dbReference type="HOGENOM" id="CLU_201568_0_0_10"/>
<dbReference type="Proteomes" id="UP000002725">
    <property type="component" value="Chromosome"/>
</dbReference>
<gene>
    <name evidence="1" type="ordered locus">Paes_1821</name>
</gene>
<proteinExistence type="predicted"/>
<dbReference type="eggNOG" id="ENOG5033BYX">
    <property type="taxonomic scope" value="Bacteria"/>
</dbReference>
<dbReference type="RefSeq" id="WP_012506366.1">
    <property type="nucleotide sequence ID" value="NC_011059.1"/>
</dbReference>
<evidence type="ECO:0000313" key="1">
    <source>
        <dbReference type="EMBL" id="ACF46833.1"/>
    </source>
</evidence>
<keyword evidence="2" id="KW-1185">Reference proteome</keyword>
<dbReference type="AlphaFoldDB" id="B4S441"/>
<dbReference type="KEGG" id="paa:Paes_1821"/>
<dbReference type="EMBL" id="CP001108">
    <property type="protein sequence ID" value="ACF46833.1"/>
    <property type="molecule type" value="Genomic_DNA"/>
</dbReference>
<accession>B4S441</accession>
<protein>
    <submittedName>
        <fullName evidence="1">Uncharacterized protein</fullName>
    </submittedName>
</protein>
<dbReference type="STRING" id="290512.Paes_1821"/>